<organism evidence="1 2">
    <name type="scientific">Helianthus annuus</name>
    <name type="common">Common sunflower</name>
    <dbReference type="NCBI Taxonomy" id="4232"/>
    <lineage>
        <taxon>Eukaryota</taxon>
        <taxon>Viridiplantae</taxon>
        <taxon>Streptophyta</taxon>
        <taxon>Embryophyta</taxon>
        <taxon>Tracheophyta</taxon>
        <taxon>Spermatophyta</taxon>
        <taxon>Magnoliopsida</taxon>
        <taxon>eudicotyledons</taxon>
        <taxon>Gunneridae</taxon>
        <taxon>Pentapetalae</taxon>
        <taxon>asterids</taxon>
        <taxon>campanulids</taxon>
        <taxon>Asterales</taxon>
        <taxon>Asteraceae</taxon>
        <taxon>Asteroideae</taxon>
        <taxon>Heliantheae alliance</taxon>
        <taxon>Heliantheae</taxon>
        <taxon>Helianthus</taxon>
    </lineage>
</organism>
<evidence type="ECO:0000313" key="1">
    <source>
        <dbReference type="EMBL" id="KAF5803274.1"/>
    </source>
</evidence>
<gene>
    <name evidence="1" type="ORF">HanXRQr2_Chr06g0269371</name>
</gene>
<dbReference type="AlphaFoldDB" id="A0A9K3IUD4"/>
<accession>A0A9K3IUD4</accession>
<comment type="caution">
    <text evidence="1">The sequence shown here is derived from an EMBL/GenBank/DDBJ whole genome shotgun (WGS) entry which is preliminary data.</text>
</comment>
<proteinExistence type="predicted"/>
<sequence length="72" mass="7716">MGHASHLFINGEDSGFHNNRAVYNYIKGSSTRGNQLMATQSSFNIQTLILRISVGSLSAILEVEGACGESTI</sequence>
<dbReference type="Gramene" id="mRNA:HanXRQr2_Chr06g0269371">
    <property type="protein sequence ID" value="mRNA:HanXRQr2_Chr06g0269371"/>
    <property type="gene ID" value="HanXRQr2_Chr06g0269371"/>
</dbReference>
<evidence type="ECO:0000313" key="2">
    <source>
        <dbReference type="Proteomes" id="UP000215914"/>
    </source>
</evidence>
<reference evidence="1" key="2">
    <citation type="submission" date="2020-06" db="EMBL/GenBank/DDBJ databases">
        <title>Helianthus annuus Genome sequencing and assembly Release 2.</title>
        <authorList>
            <person name="Gouzy J."/>
            <person name="Langlade N."/>
            <person name="Munos S."/>
        </authorList>
    </citation>
    <scope>NUCLEOTIDE SEQUENCE</scope>
    <source>
        <tissue evidence="1">Leaves</tissue>
    </source>
</reference>
<name>A0A9K3IUD4_HELAN</name>
<dbReference type="Proteomes" id="UP000215914">
    <property type="component" value="Unassembled WGS sequence"/>
</dbReference>
<protein>
    <submittedName>
        <fullName evidence="1">Uncharacterized protein</fullName>
    </submittedName>
</protein>
<dbReference type="EMBL" id="MNCJ02000321">
    <property type="protein sequence ID" value="KAF5803274.1"/>
    <property type="molecule type" value="Genomic_DNA"/>
</dbReference>
<reference evidence="1" key="1">
    <citation type="journal article" date="2017" name="Nature">
        <title>The sunflower genome provides insights into oil metabolism, flowering and Asterid evolution.</title>
        <authorList>
            <person name="Badouin H."/>
            <person name="Gouzy J."/>
            <person name="Grassa C.J."/>
            <person name="Murat F."/>
            <person name="Staton S.E."/>
            <person name="Cottret L."/>
            <person name="Lelandais-Briere C."/>
            <person name="Owens G.L."/>
            <person name="Carrere S."/>
            <person name="Mayjonade B."/>
            <person name="Legrand L."/>
            <person name="Gill N."/>
            <person name="Kane N.C."/>
            <person name="Bowers J.E."/>
            <person name="Hubner S."/>
            <person name="Bellec A."/>
            <person name="Berard A."/>
            <person name="Berges H."/>
            <person name="Blanchet N."/>
            <person name="Boniface M.C."/>
            <person name="Brunel D."/>
            <person name="Catrice O."/>
            <person name="Chaidir N."/>
            <person name="Claudel C."/>
            <person name="Donnadieu C."/>
            <person name="Faraut T."/>
            <person name="Fievet G."/>
            <person name="Helmstetter N."/>
            <person name="King M."/>
            <person name="Knapp S.J."/>
            <person name="Lai Z."/>
            <person name="Le Paslier M.C."/>
            <person name="Lippi Y."/>
            <person name="Lorenzon L."/>
            <person name="Mandel J.R."/>
            <person name="Marage G."/>
            <person name="Marchand G."/>
            <person name="Marquand E."/>
            <person name="Bret-Mestries E."/>
            <person name="Morien E."/>
            <person name="Nambeesan S."/>
            <person name="Nguyen T."/>
            <person name="Pegot-Espagnet P."/>
            <person name="Pouilly N."/>
            <person name="Raftis F."/>
            <person name="Sallet E."/>
            <person name="Schiex T."/>
            <person name="Thomas J."/>
            <person name="Vandecasteele C."/>
            <person name="Vares D."/>
            <person name="Vear F."/>
            <person name="Vautrin S."/>
            <person name="Crespi M."/>
            <person name="Mangin B."/>
            <person name="Burke J.M."/>
            <person name="Salse J."/>
            <person name="Munos S."/>
            <person name="Vincourt P."/>
            <person name="Rieseberg L.H."/>
            <person name="Langlade N.B."/>
        </authorList>
    </citation>
    <scope>NUCLEOTIDE SEQUENCE</scope>
    <source>
        <tissue evidence="1">Leaves</tissue>
    </source>
</reference>
<keyword evidence="2" id="KW-1185">Reference proteome</keyword>